<organism evidence="3 4">
    <name type="scientific">Hibiscus sabdariffa</name>
    <name type="common">roselle</name>
    <dbReference type="NCBI Taxonomy" id="183260"/>
    <lineage>
        <taxon>Eukaryota</taxon>
        <taxon>Viridiplantae</taxon>
        <taxon>Streptophyta</taxon>
        <taxon>Embryophyta</taxon>
        <taxon>Tracheophyta</taxon>
        <taxon>Spermatophyta</taxon>
        <taxon>Magnoliopsida</taxon>
        <taxon>eudicotyledons</taxon>
        <taxon>Gunneridae</taxon>
        <taxon>Pentapetalae</taxon>
        <taxon>rosids</taxon>
        <taxon>malvids</taxon>
        <taxon>Malvales</taxon>
        <taxon>Malvaceae</taxon>
        <taxon>Malvoideae</taxon>
        <taxon>Hibiscus</taxon>
    </lineage>
</organism>
<dbReference type="EC" id="2.4.1.21" evidence="2"/>
<comment type="catalytic activity">
    <reaction evidence="1">
        <text>[(1-&gt;4)-alpha-D-glucosyl](n) + ADP-alpha-D-glucose = [(1-&gt;4)-alpha-D-glucosyl](n+1) + ADP + H(+)</text>
        <dbReference type="Rhea" id="RHEA:18189"/>
        <dbReference type="Rhea" id="RHEA-COMP:9584"/>
        <dbReference type="Rhea" id="RHEA-COMP:9587"/>
        <dbReference type="ChEBI" id="CHEBI:15378"/>
        <dbReference type="ChEBI" id="CHEBI:15444"/>
        <dbReference type="ChEBI" id="CHEBI:57498"/>
        <dbReference type="ChEBI" id="CHEBI:456216"/>
        <dbReference type="EC" id="2.4.1.21"/>
    </reaction>
</comment>
<dbReference type="Proteomes" id="UP001472677">
    <property type="component" value="Unassembled WGS sequence"/>
</dbReference>
<dbReference type="PANTHER" id="PTHR46083:SF5">
    <property type="entry name" value="STARCH SYNTHASE 3, CHLOROPLASTIC_AMYLOPLASTIC"/>
    <property type="match status" value="1"/>
</dbReference>
<evidence type="ECO:0000256" key="1">
    <source>
        <dbReference type="ARBA" id="ARBA00001478"/>
    </source>
</evidence>
<dbReference type="PANTHER" id="PTHR46083">
    <property type="match status" value="1"/>
</dbReference>
<sequence length="201" mass="23315">MMMEALKLKFWAYVTDDTVTKRKHLDDTKTDDNVIVKEESVEPDEKTIDQELWHCYSSKSFGWNVTDDTVTERKHLDDTKTDDNVIVKEESVEPDEKTIEDVSAKLKLEIVENLCKKEIEGLVEENFLKGNKIFVYPAVVKPDEDIEVLFNSSLSPLNDEPDILILGAFNSWRCRSFTTRLNMTHLKADWWSCQIHVSKEA</sequence>
<name>A0ABR2GDR8_9ROSI</name>
<reference evidence="3 4" key="1">
    <citation type="journal article" date="2024" name="G3 (Bethesda)">
        <title>Genome assembly of Hibiscus sabdariffa L. provides insights into metabolisms of medicinal natural products.</title>
        <authorList>
            <person name="Kim T."/>
        </authorList>
    </citation>
    <scope>NUCLEOTIDE SEQUENCE [LARGE SCALE GENOMIC DNA]</scope>
    <source>
        <strain evidence="3">TK-2024</strain>
        <tissue evidence="3">Old leaves</tissue>
    </source>
</reference>
<evidence type="ECO:0000313" key="4">
    <source>
        <dbReference type="Proteomes" id="UP001472677"/>
    </source>
</evidence>
<keyword evidence="4" id="KW-1185">Reference proteome</keyword>
<comment type="caution">
    <text evidence="3">The sequence shown here is derived from an EMBL/GenBank/DDBJ whole genome shotgun (WGS) entry which is preliminary data.</text>
</comment>
<accession>A0ABR2GDR8</accession>
<gene>
    <name evidence="3" type="ORF">V6N12_050916</name>
</gene>
<dbReference type="EMBL" id="JBBPBM010000001">
    <property type="protein sequence ID" value="KAK8601072.1"/>
    <property type="molecule type" value="Genomic_DNA"/>
</dbReference>
<evidence type="ECO:0000256" key="2">
    <source>
        <dbReference type="ARBA" id="ARBA00012588"/>
    </source>
</evidence>
<proteinExistence type="predicted"/>
<evidence type="ECO:0000313" key="3">
    <source>
        <dbReference type="EMBL" id="KAK8601072.1"/>
    </source>
</evidence>
<protein>
    <recommendedName>
        <fullName evidence="2">starch synthase</fullName>
        <ecNumber evidence="2">2.4.1.21</ecNumber>
    </recommendedName>
</protein>